<keyword evidence="2" id="KW-1185">Reference proteome</keyword>
<reference evidence="1 2" key="1">
    <citation type="submission" date="2021-03" db="EMBL/GenBank/DDBJ databases">
        <title>Genomic Encyclopedia of Type Strains, Phase IV (KMG-IV): sequencing the most valuable type-strain genomes for metagenomic binning, comparative biology and taxonomic classification.</title>
        <authorList>
            <person name="Goeker M."/>
        </authorList>
    </citation>
    <scope>NUCLEOTIDE SEQUENCE [LARGE SCALE GENOMIC DNA]</scope>
    <source>
        <strain evidence="1 2">DSM 26048</strain>
    </source>
</reference>
<comment type="caution">
    <text evidence="1">The sequence shown here is derived from an EMBL/GenBank/DDBJ whole genome shotgun (WGS) entry which is preliminary data.</text>
</comment>
<proteinExistence type="predicted"/>
<evidence type="ECO:0008006" key="3">
    <source>
        <dbReference type="Google" id="ProtNLM"/>
    </source>
</evidence>
<dbReference type="RefSeq" id="WP_209972546.1">
    <property type="nucleotide sequence ID" value="NZ_JAGGLB010000010.1"/>
</dbReference>
<organism evidence="1 2">
    <name type="scientific">Paenibacillus eucommiae</name>
    <dbReference type="NCBI Taxonomy" id="1355755"/>
    <lineage>
        <taxon>Bacteria</taxon>
        <taxon>Bacillati</taxon>
        <taxon>Bacillota</taxon>
        <taxon>Bacilli</taxon>
        <taxon>Bacillales</taxon>
        <taxon>Paenibacillaceae</taxon>
        <taxon>Paenibacillus</taxon>
    </lineage>
</organism>
<dbReference type="Proteomes" id="UP001519287">
    <property type="component" value="Unassembled WGS sequence"/>
</dbReference>
<sequence>MANPLTEKEVNQLLQLLTDEQRKYLENYMKQSKKSKWLENLAKKKGYVLQKDLSIEDAWNTLNDWELEDVLDGGYGLRPYKCECGMPLRFCYIVRHRAENKMYRLGETCLENYTMLSSDLIQDITKGFHKIDLERDDILIKYAQEWTYPTDYEGLVLPEPFQKQVHIGLPLSKAQMKKIERLFKHDLIRIRKEKKFEKIIQQRRKSDYIQTPSQQAKPAARNESITYDRLIQNHLEQLKQIMKHENNISNPEMKATWKNVQQMVLLLKQEEQEKQKEQEEQEHFDYSKFLVQLFDLLYHLKLY</sequence>
<accession>A0ABS4IW49</accession>
<gene>
    <name evidence="1" type="ORF">J2Z66_003429</name>
</gene>
<dbReference type="EMBL" id="JAGGLB010000010">
    <property type="protein sequence ID" value="MBP1991822.1"/>
    <property type="molecule type" value="Genomic_DNA"/>
</dbReference>
<protein>
    <recommendedName>
        <fullName evidence="3">DUF3895 domain-containing protein</fullName>
    </recommendedName>
</protein>
<evidence type="ECO:0000313" key="1">
    <source>
        <dbReference type="EMBL" id="MBP1991822.1"/>
    </source>
</evidence>
<name>A0ABS4IW49_9BACL</name>
<evidence type="ECO:0000313" key="2">
    <source>
        <dbReference type="Proteomes" id="UP001519287"/>
    </source>
</evidence>